<comment type="function">
    <text evidence="1">Essential component of the TIM23 complex, a complex that mediates the translocation of transit peptide-containing proteins across the mitochondrial inner membrane.</text>
</comment>
<reference evidence="3 4" key="1">
    <citation type="journal article" date="2014" name="PLoS ONE">
        <title>Global Analysis of Gene Expression Profiles in Physic Nut (Jatropha curcas L.) Seedlings Exposed to Salt Stress.</title>
        <authorList>
            <person name="Zhang L."/>
            <person name="Zhang C."/>
            <person name="Wu P."/>
            <person name="Chen Y."/>
            <person name="Li M."/>
            <person name="Jiang H."/>
            <person name="Wu G."/>
        </authorList>
    </citation>
    <scope>NUCLEOTIDE SEQUENCE [LARGE SCALE GENOMIC DNA]</scope>
    <source>
        <strain evidence="4">cv. GZQX0401</strain>
        <tissue evidence="3">Young leaves</tissue>
    </source>
</reference>
<accession>A0A067JTI9</accession>
<keyword evidence="1" id="KW-0496">Mitochondrion</keyword>
<evidence type="ECO:0000259" key="2">
    <source>
        <dbReference type="PROSITE" id="PS50969"/>
    </source>
</evidence>
<comment type="subcellular location">
    <subcellularLocation>
        <location evidence="1">Mitochondrion inner membrane</location>
        <topology evidence="1">Single-pass membrane protein</topology>
    </subcellularLocation>
</comment>
<dbReference type="PANTHER" id="PTHR12210">
    <property type="entry name" value="DULLARD PROTEIN PHOSPHATASE"/>
    <property type="match status" value="1"/>
</dbReference>
<dbReference type="Gene3D" id="3.40.50.1000">
    <property type="entry name" value="HAD superfamily/HAD-like"/>
    <property type="match status" value="1"/>
</dbReference>
<dbReference type="OrthoDB" id="1711508at2759"/>
<evidence type="ECO:0000313" key="4">
    <source>
        <dbReference type="Proteomes" id="UP000027138"/>
    </source>
</evidence>
<dbReference type="Proteomes" id="UP000027138">
    <property type="component" value="Unassembled WGS sequence"/>
</dbReference>
<feature type="domain" description="FCP1 homology" evidence="2">
    <location>
        <begin position="52"/>
        <end position="257"/>
    </location>
</feature>
<dbReference type="KEGG" id="jcu:105644171"/>
<comment type="subunit">
    <text evidence="1">Component of the TIM23 complex.</text>
</comment>
<keyword evidence="1" id="KW-0811">Translocation</keyword>
<dbReference type="InterPro" id="IPR023214">
    <property type="entry name" value="HAD_sf"/>
</dbReference>
<protein>
    <recommendedName>
        <fullName evidence="1">Mitochondrial import inner membrane translocase subunit TIM50</fullName>
    </recommendedName>
</protein>
<dbReference type="GO" id="GO:0005744">
    <property type="term" value="C:TIM23 mitochondrial import inner membrane translocase complex"/>
    <property type="evidence" value="ECO:0007669"/>
    <property type="project" value="UniProtKB-UniRule"/>
</dbReference>
<name>A0A067JTI9_JATCU</name>
<evidence type="ECO:0000256" key="1">
    <source>
        <dbReference type="RuleBase" id="RU365079"/>
    </source>
</evidence>
<gene>
    <name evidence="3" type="ORF">JCGZ_19960</name>
</gene>
<dbReference type="SMART" id="SM00577">
    <property type="entry name" value="CPDc"/>
    <property type="match status" value="1"/>
</dbReference>
<dbReference type="InterPro" id="IPR004274">
    <property type="entry name" value="FCP1_dom"/>
</dbReference>
<dbReference type="EMBL" id="KK914862">
    <property type="protein sequence ID" value="KDP27261.1"/>
    <property type="molecule type" value="Genomic_DNA"/>
</dbReference>
<keyword evidence="1" id="KW-0809">Transit peptide</keyword>
<proteinExistence type="inferred from homology"/>
<evidence type="ECO:0000313" key="3">
    <source>
        <dbReference type="EMBL" id="KDP27261.1"/>
    </source>
</evidence>
<organism evidence="3 4">
    <name type="scientific">Jatropha curcas</name>
    <name type="common">Barbados nut</name>
    <dbReference type="NCBI Taxonomy" id="180498"/>
    <lineage>
        <taxon>Eukaryota</taxon>
        <taxon>Viridiplantae</taxon>
        <taxon>Streptophyta</taxon>
        <taxon>Embryophyta</taxon>
        <taxon>Tracheophyta</taxon>
        <taxon>Spermatophyta</taxon>
        <taxon>Magnoliopsida</taxon>
        <taxon>eudicotyledons</taxon>
        <taxon>Gunneridae</taxon>
        <taxon>Pentapetalae</taxon>
        <taxon>rosids</taxon>
        <taxon>fabids</taxon>
        <taxon>Malpighiales</taxon>
        <taxon>Euphorbiaceae</taxon>
        <taxon>Crotonoideae</taxon>
        <taxon>Jatropheae</taxon>
        <taxon>Jatropha</taxon>
    </lineage>
</organism>
<sequence>METANGPSVASIGNKRKPRVRNARKYNVKDICNSAYKEAEGGGLPSSGDLNRRGDEAVLLSDVDETKHASLAINDKENALSESLASLSIRAPARNLKKKLLILDLNGVLIDMKFRRPFCLGFLKFCFERFEVGIWSSRTKKNIDKVIDYLMGDLKHKLLFCWDASHCTVTRFKTLENKHKPLVFKDLRRIWEKHDPELPWEKGFYNESNTLLVDDSPYKALLNPVNTAIFPYSYQGQDLKDNALGDGGDLRVYLEGLLEADNVQKFVEQNPFGQKPITERSPTWGFYLKVMNTMYPY</sequence>
<keyword evidence="4" id="KW-1185">Reference proteome</keyword>
<dbReference type="AlphaFoldDB" id="A0A067JTI9"/>
<dbReference type="PROSITE" id="PS50969">
    <property type="entry name" value="FCP1"/>
    <property type="match status" value="1"/>
</dbReference>
<keyword evidence="1" id="KW-0813">Transport</keyword>
<dbReference type="GO" id="GO:0015031">
    <property type="term" value="P:protein transport"/>
    <property type="evidence" value="ECO:0007669"/>
    <property type="project" value="UniProtKB-KW"/>
</dbReference>
<dbReference type="SUPFAM" id="SSF56784">
    <property type="entry name" value="HAD-like"/>
    <property type="match status" value="1"/>
</dbReference>
<dbReference type="InterPro" id="IPR050365">
    <property type="entry name" value="TIM50"/>
</dbReference>
<keyword evidence="1" id="KW-0653">Protein transport</keyword>
<dbReference type="Pfam" id="PF03031">
    <property type="entry name" value="NIF"/>
    <property type="match status" value="1"/>
</dbReference>
<dbReference type="InterPro" id="IPR036412">
    <property type="entry name" value="HAD-like_sf"/>
</dbReference>
<comment type="similarity">
    <text evidence="1">Belongs to the TIM50 family.</text>
</comment>